<dbReference type="InterPro" id="IPR036876">
    <property type="entry name" value="UVR_dom_sf"/>
</dbReference>
<dbReference type="PANTHER" id="PTHR24029:SF0">
    <property type="entry name" value="UVRABC SYSTEM PROTEIN B"/>
    <property type="match status" value="1"/>
</dbReference>
<dbReference type="SMART" id="SM00487">
    <property type="entry name" value="DEXDc"/>
    <property type="match status" value="1"/>
</dbReference>
<dbReference type="PROSITE" id="PS51194">
    <property type="entry name" value="HELICASE_CTER"/>
    <property type="match status" value="1"/>
</dbReference>
<evidence type="ECO:0000256" key="3">
    <source>
        <dbReference type="ARBA" id="ARBA00022490"/>
    </source>
</evidence>
<accession>A0ABD4SVM4</accession>
<dbReference type="RefSeq" id="WP_243234999.1">
    <property type="nucleotide sequence ID" value="NZ_VBRV01000007.1"/>
</dbReference>
<keyword evidence="3" id="KW-0963">Cytoplasm</keyword>
<proteinExistence type="inferred from homology"/>
<dbReference type="CDD" id="cd17916">
    <property type="entry name" value="DEXHc_UvrB"/>
    <property type="match status" value="1"/>
</dbReference>
<keyword evidence="7" id="KW-0067">ATP-binding</keyword>
<keyword evidence="5 12" id="KW-0227">DNA damage</keyword>
<dbReference type="NCBIfam" id="TIGR00631">
    <property type="entry name" value="uvrb"/>
    <property type="match status" value="1"/>
</dbReference>
<comment type="caution">
    <text evidence="17">The sequence shown here is derived from an EMBL/GenBank/DDBJ whole genome shotgun (WGS) entry which is preliminary data.</text>
</comment>
<reference evidence="17 18" key="1">
    <citation type="submission" date="2019-05" db="EMBL/GenBank/DDBJ databases">
        <title>Genome sequencing and assembly of Mycoplasma hyopneumoniae strains UFV01 and UFV02.</title>
        <authorList>
            <person name="De Souza L.F."/>
            <person name="Gonzaga N.F."/>
            <person name="Santos M.R."/>
            <person name="Deeney A.S."/>
            <person name="Vidigal P.M.P."/>
            <person name="Moreira M.A.S."/>
            <person name="Fietto J.R.L."/>
            <person name="Bressan G.C."/>
            <person name="Rycroft A.N."/>
            <person name="Silva Junior A."/>
        </authorList>
    </citation>
    <scope>NUCLEOTIDE SEQUENCE [LARGE SCALE GENOMIC DNA]</scope>
    <source>
        <strain evidence="17 18">UFV01</strain>
    </source>
</reference>
<evidence type="ECO:0000256" key="10">
    <source>
        <dbReference type="ARBA" id="ARBA00026033"/>
    </source>
</evidence>
<evidence type="ECO:0000256" key="7">
    <source>
        <dbReference type="ARBA" id="ARBA00022840"/>
    </source>
</evidence>
<comment type="subunit">
    <text evidence="10 12">Forms a heterotetramer with UvrA during the search for lesions. Interacts with UvrC in an incision complex.</text>
</comment>
<dbReference type="Pfam" id="PF12344">
    <property type="entry name" value="UvrB"/>
    <property type="match status" value="1"/>
</dbReference>
<dbReference type="GO" id="GO:0005524">
    <property type="term" value="F:ATP binding"/>
    <property type="evidence" value="ECO:0007669"/>
    <property type="project" value="UniProtKB-KW"/>
</dbReference>
<keyword evidence="13" id="KW-0175">Coiled coil</keyword>
<keyword evidence="6 12" id="KW-0228">DNA excision</keyword>
<dbReference type="PANTHER" id="PTHR24029">
    <property type="entry name" value="UVRABC SYSTEM PROTEIN B"/>
    <property type="match status" value="1"/>
</dbReference>
<evidence type="ECO:0000256" key="13">
    <source>
        <dbReference type="SAM" id="Coils"/>
    </source>
</evidence>
<dbReference type="EMBL" id="VBRW01000001">
    <property type="protein sequence ID" value="MCI8283016.1"/>
    <property type="molecule type" value="Genomic_DNA"/>
</dbReference>
<comment type="subcellular location">
    <subcellularLocation>
        <location evidence="1 12">Cytoplasm</location>
    </subcellularLocation>
</comment>
<feature type="domain" description="Helicase ATP-binding" evidence="15">
    <location>
        <begin position="49"/>
        <end position="162"/>
    </location>
</feature>
<dbReference type="InterPro" id="IPR014001">
    <property type="entry name" value="Helicase_ATP-bd"/>
</dbReference>
<dbReference type="InterPro" id="IPR001650">
    <property type="entry name" value="Helicase_C-like"/>
</dbReference>
<evidence type="ECO:0000256" key="4">
    <source>
        <dbReference type="ARBA" id="ARBA00022741"/>
    </source>
</evidence>
<evidence type="ECO:0000259" key="16">
    <source>
        <dbReference type="PROSITE" id="PS51194"/>
    </source>
</evidence>
<dbReference type="Pfam" id="PF00271">
    <property type="entry name" value="Helicase_C"/>
    <property type="match status" value="1"/>
</dbReference>
<dbReference type="InterPro" id="IPR024759">
    <property type="entry name" value="UvrB_YAD/RRR_dom"/>
</dbReference>
<dbReference type="InterPro" id="IPR001943">
    <property type="entry name" value="UVR_dom"/>
</dbReference>
<sequence length="679" mass="78421">MFCVKIFLKNFKKVIGFNMLIEKEFKKFKLVANYKPSGDQPKAIKNLINGIKSGKKSQVLLGVTGSGKTFTMANVIAYFNKPVIILSHNKTLASQLYSEFKEFFPENRVEFYISYFDFYRPEAYLPTKDVYLEKTSKTNFDLETMRMSALNALMMRNDTIVIASVAAIYGTLNPDEYQDNFLVLEVDQEIKPNELALKLARIKYENNQIEQKPGIFSLKGDVLEIFPAWSDAFNIRVEFFGNIIEAINIIHPVSKSIIKSYNSFTVYPATAYSVKKNIINRAIETIKIELGEQLEFFEKNNKLVEKQRLKDRVNNDIDSLSEFGICSGIENYARHIDGRQKGEKPFSLLDYLPQDGLIFIDESHIMISQIKGMYEGDRSRKQNLVDYGYRLPSALDNRPLKLSEFEEYQQAKIYVSATPASYEIDKTNGEIVSQIIRPTGLIDPEIVIESTKNQMEKIFQYLLKQKEKKERSLILTTTKRLAEEISKYLQEEKLQNVYYLHSEMTTFERDEIIIKLRKGIYDAIVGINLLREGVDIPEVSLIFVLEAGLVSFLRSESSLIQIIGRAARNDHGKVILFTDTVTETIEKVLKDNENKRKIQIEYNQKNKIIPKTIKKPIPDSINPNSLKISKVLREKQKNKKEMENYIKILEKEMKIAADANRFEEAIQIRDLIAEIKLKM</sequence>
<gene>
    <name evidence="17" type="primary">uvrB</name>
    <name evidence="17" type="ORF">FEF30_00180</name>
</gene>
<name>A0ABD4SVM4_MESHO</name>
<dbReference type="SUPFAM" id="SSF52540">
    <property type="entry name" value="P-loop containing nucleoside triphosphate hydrolases"/>
    <property type="match status" value="2"/>
</dbReference>
<feature type="coiled-coil region" evidence="13">
    <location>
        <begin position="632"/>
        <end position="659"/>
    </location>
</feature>
<evidence type="ECO:0000256" key="5">
    <source>
        <dbReference type="ARBA" id="ARBA00022763"/>
    </source>
</evidence>
<dbReference type="NCBIfam" id="NF003673">
    <property type="entry name" value="PRK05298.1"/>
    <property type="match status" value="1"/>
</dbReference>
<keyword evidence="4" id="KW-0547">Nucleotide-binding</keyword>
<dbReference type="InterPro" id="IPR041471">
    <property type="entry name" value="UvrB_inter"/>
</dbReference>
<evidence type="ECO:0000256" key="11">
    <source>
        <dbReference type="ARBA" id="ARBA00029504"/>
    </source>
</evidence>
<dbReference type="Pfam" id="PF17757">
    <property type="entry name" value="UvrB_inter"/>
    <property type="match status" value="1"/>
</dbReference>
<keyword evidence="8 12" id="KW-0267">Excision nuclease</keyword>
<dbReference type="AlphaFoldDB" id="A0ABD4SVM4"/>
<dbReference type="SUPFAM" id="SSF46600">
    <property type="entry name" value="C-terminal UvrC-binding domain of UvrB"/>
    <property type="match status" value="1"/>
</dbReference>
<evidence type="ECO:0000259" key="14">
    <source>
        <dbReference type="PROSITE" id="PS50151"/>
    </source>
</evidence>
<evidence type="ECO:0000256" key="8">
    <source>
        <dbReference type="ARBA" id="ARBA00022881"/>
    </source>
</evidence>
<dbReference type="Gene3D" id="3.40.50.300">
    <property type="entry name" value="P-loop containing nucleotide triphosphate hydrolases"/>
    <property type="match status" value="3"/>
</dbReference>
<dbReference type="InterPro" id="IPR006935">
    <property type="entry name" value="Helicase/UvrB_N"/>
</dbReference>
<dbReference type="GO" id="GO:0006281">
    <property type="term" value="P:DNA repair"/>
    <property type="evidence" value="ECO:0007669"/>
    <property type="project" value="UniProtKB-KW"/>
</dbReference>
<dbReference type="PROSITE" id="PS50151">
    <property type="entry name" value="UVR"/>
    <property type="match status" value="1"/>
</dbReference>
<evidence type="ECO:0000313" key="17">
    <source>
        <dbReference type="EMBL" id="MCI8283016.1"/>
    </source>
</evidence>
<dbReference type="SMART" id="SM00490">
    <property type="entry name" value="HELICc"/>
    <property type="match status" value="1"/>
</dbReference>
<dbReference type="InterPro" id="IPR027417">
    <property type="entry name" value="P-loop_NTPase"/>
</dbReference>
<dbReference type="PROSITE" id="PS51192">
    <property type="entry name" value="HELICASE_ATP_BIND_1"/>
    <property type="match status" value="1"/>
</dbReference>
<comment type="similarity">
    <text evidence="2 12">Belongs to the UvrB family.</text>
</comment>
<evidence type="ECO:0000256" key="9">
    <source>
        <dbReference type="ARBA" id="ARBA00023204"/>
    </source>
</evidence>
<dbReference type="Pfam" id="PF04851">
    <property type="entry name" value="ResIII"/>
    <property type="match status" value="1"/>
</dbReference>
<protein>
    <recommendedName>
        <fullName evidence="11 12">UvrABC system protein B</fullName>
    </recommendedName>
</protein>
<dbReference type="GO" id="GO:0004518">
    <property type="term" value="F:nuclease activity"/>
    <property type="evidence" value="ECO:0007669"/>
    <property type="project" value="UniProtKB-KW"/>
</dbReference>
<dbReference type="Pfam" id="PF02151">
    <property type="entry name" value="UVR"/>
    <property type="match status" value="1"/>
</dbReference>
<dbReference type="GO" id="GO:0005737">
    <property type="term" value="C:cytoplasm"/>
    <property type="evidence" value="ECO:0007669"/>
    <property type="project" value="UniProtKB-SubCell"/>
</dbReference>
<evidence type="ECO:0000259" key="15">
    <source>
        <dbReference type="PROSITE" id="PS51192"/>
    </source>
</evidence>
<evidence type="ECO:0000256" key="12">
    <source>
        <dbReference type="RuleBase" id="RU003587"/>
    </source>
</evidence>
<evidence type="ECO:0000256" key="1">
    <source>
        <dbReference type="ARBA" id="ARBA00004496"/>
    </source>
</evidence>
<keyword evidence="9 12" id="KW-0234">DNA repair</keyword>
<organism evidence="17 18">
    <name type="scientific">Mesomycoplasma hyopneumoniae</name>
    <name type="common">Mycoplasma hyopneumoniae</name>
    <dbReference type="NCBI Taxonomy" id="2099"/>
    <lineage>
        <taxon>Bacteria</taxon>
        <taxon>Bacillati</taxon>
        <taxon>Mycoplasmatota</taxon>
        <taxon>Mycoplasmoidales</taxon>
        <taxon>Metamycoplasmataceae</taxon>
        <taxon>Mesomycoplasma</taxon>
    </lineage>
</organism>
<feature type="domain" description="UVR" evidence="14">
    <location>
        <begin position="643"/>
        <end position="678"/>
    </location>
</feature>
<evidence type="ECO:0000256" key="6">
    <source>
        <dbReference type="ARBA" id="ARBA00022769"/>
    </source>
</evidence>
<dbReference type="InterPro" id="IPR004807">
    <property type="entry name" value="UvrB"/>
</dbReference>
<keyword evidence="12" id="KW-0742">SOS response</keyword>
<evidence type="ECO:0000313" key="18">
    <source>
        <dbReference type="Proteomes" id="UP001203104"/>
    </source>
</evidence>
<dbReference type="Proteomes" id="UP001203104">
    <property type="component" value="Unassembled WGS sequence"/>
</dbReference>
<feature type="domain" description="Helicase C-terminal" evidence="16">
    <location>
        <begin position="457"/>
        <end position="617"/>
    </location>
</feature>
<dbReference type="Gene3D" id="4.10.860.10">
    <property type="entry name" value="UVR domain"/>
    <property type="match status" value="1"/>
</dbReference>
<evidence type="ECO:0000256" key="2">
    <source>
        <dbReference type="ARBA" id="ARBA00008533"/>
    </source>
</evidence>
<dbReference type="GO" id="GO:0009432">
    <property type="term" value="P:SOS response"/>
    <property type="evidence" value="ECO:0007669"/>
    <property type="project" value="UniProtKB-KW"/>
</dbReference>